<accession>A0A7G9Z0W4</accession>
<feature type="domain" description="Aminotransferase class I/classII large" evidence="7">
    <location>
        <begin position="40"/>
        <end position="385"/>
    </location>
</feature>
<evidence type="ECO:0000256" key="3">
    <source>
        <dbReference type="ARBA" id="ARBA00011738"/>
    </source>
</evidence>
<dbReference type="EC" id="2.6.1.57" evidence="8"/>
<evidence type="ECO:0000256" key="6">
    <source>
        <dbReference type="ARBA" id="ARBA00022898"/>
    </source>
</evidence>
<dbReference type="InterPro" id="IPR050859">
    <property type="entry name" value="Class-I_PLP-dep_aminotransf"/>
</dbReference>
<dbReference type="GO" id="GO:0030170">
    <property type="term" value="F:pyridoxal phosphate binding"/>
    <property type="evidence" value="ECO:0007669"/>
    <property type="project" value="InterPro"/>
</dbReference>
<dbReference type="SUPFAM" id="SSF53383">
    <property type="entry name" value="PLP-dependent transferases"/>
    <property type="match status" value="1"/>
</dbReference>
<dbReference type="EMBL" id="MT631554">
    <property type="protein sequence ID" value="QNO53898.1"/>
    <property type="molecule type" value="Genomic_DNA"/>
</dbReference>
<evidence type="ECO:0000259" key="7">
    <source>
        <dbReference type="Pfam" id="PF00155"/>
    </source>
</evidence>
<organism evidence="8">
    <name type="scientific">Candidatus Methanophagaceae archaeon ANME-1 ERB6</name>
    <dbReference type="NCBI Taxonomy" id="2759912"/>
    <lineage>
        <taxon>Archaea</taxon>
        <taxon>Methanobacteriati</taxon>
        <taxon>Methanobacteriota</taxon>
        <taxon>Stenosarchaea group</taxon>
        <taxon>Methanomicrobia</taxon>
        <taxon>Candidatus Methanophagales</taxon>
        <taxon>Candidatus Methanophagaceae</taxon>
    </lineage>
</organism>
<dbReference type="Gene3D" id="3.90.1150.10">
    <property type="entry name" value="Aspartate Aminotransferase, domain 1"/>
    <property type="match status" value="1"/>
</dbReference>
<dbReference type="PANTHER" id="PTHR42790:SF19">
    <property type="entry name" value="KYNURENINE_ALPHA-AMINOADIPATE AMINOTRANSFERASE, MITOCHONDRIAL"/>
    <property type="match status" value="1"/>
</dbReference>
<dbReference type="FunFam" id="3.40.640.10:FF:000053">
    <property type="entry name" value="Aminotransferase, class I"/>
    <property type="match status" value="1"/>
</dbReference>
<evidence type="ECO:0000256" key="4">
    <source>
        <dbReference type="ARBA" id="ARBA00022576"/>
    </source>
</evidence>
<comment type="cofactor">
    <cofactor evidence="1">
        <name>pyridoxal 5'-phosphate</name>
        <dbReference type="ChEBI" id="CHEBI:597326"/>
    </cofactor>
</comment>
<keyword evidence="4 8" id="KW-0032">Aminotransferase</keyword>
<comment type="subunit">
    <text evidence="3">Homodimer.</text>
</comment>
<protein>
    <submittedName>
        <fullName evidence="8">Aromatic-amino-acid aminotransferase 1</fullName>
        <ecNumber evidence="8">2.6.1.57</ecNumber>
    </submittedName>
</protein>
<dbReference type="InterPro" id="IPR004839">
    <property type="entry name" value="Aminotransferase_I/II_large"/>
</dbReference>
<dbReference type="InterPro" id="IPR015422">
    <property type="entry name" value="PyrdxlP-dep_Trfase_small"/>
</dbReference>
<evidence type="ECO:0000256" key="1">
    <source>
        <dbReference type="ARBA" id="ARBA00001933"/>
    </source>
</evidence>
<evidence type="ECO:0000256" key="2">
    <source>
        <dbReference type="ARBA" id="ARBA00007441"/>
    </source>
</evidence>
<dbReference type="Gene3D" id="3.40.640.10">
    <property type="entry name" value="Type I PLP-dependent aspartate aminotransferase-like (Major domain)"/>
    <property type="match status" value="1"/>
</dbReference>
<dbReference type="InterPro" id="IPR015424">
    <property type="entry name" value="PyrdxlP-dep_Trfase"/>
</dbReference>
<evidence type="ECO:0000313" key="8">
    <source>
        <dbReference type="EMBL" id="QNO53898.1"/>
    </source>
</evidence>
<comment type="similarity">
    <text evidence="2">Belongs to the class-I pyridoxal-phosphate-dependent aminotransferase family.</text>
</comment>
<dbReference type="InterPro" id="IPR015421">
    <property type="entry name" value="PyrdxlP-dep_Trfase_major"/>
</dbReference>
<dbReference type="AlphaFoldDB" id="A0A7G9Z0W4"/>
<dbReference type="GO" id="GO:1901605">
    <property type="term" value="P:alpha-amino acid metabolic process"/>
    <property type="evidence" value="ECO:0007669"/>
    <property type="project" value="TreeGrafter"/>
</dbReference>
<gene>
    <name evidence="8" type="ORF">LBDBNMAG_00033</name>
</gene>
<reference evidence="8" key="1">
    <citation type="submission" date="2020-06" db="EMBL/GenBank/DDBJ databases">
        <title>Unique genomic features of the anaerobic methanotrophic archaea.</title>
        <authorList>
            <person name="Chadwick G.L."/>
            <person name="Skennerton C.T."/>
            <person name="Laso-Perez R."/>
            <person name="Leu A.O."/>
            <person name="Speth D.R."/>
            <person name="Yu H."/>
            <person name="Morgan-Lang C."/>
            <person name="Hatzenpichler R."/>
            <person name="Goudeau D."/>
            <person name="Malmstrom R."/>
            <person name="Brazelton W.J."/>
            <person name="Woyke T."/>
            <person name="Hallam S.J."/>
            <person name="Tyson G.W."/>
            <person name="Wegener G."/>
            <person name="Boetius A."/>
            <person name="Orphan V."/>
        </authorList>
    </citation>
    <scope>NUCLEOTIDE SEQUENCE</scope>
</reference>
<sequence length="394" mass="44908">MNEKLFANRMGTTHKSFIREILKVTENPKIISFAGGLPNPKFFPVKEIANASLKVLEENGENVLQYSTTEGYLPLREYIAERYRKKNGLKVDPDEILITNGSQQGLDLIGKIFLDKGDQIVIERPGYLGAIQAFSMYEPIFQSIPLLDDGIDTELLEKTFMGNRIKLFYAVPNFQNPSGITYSRQRRRDVANILKEHDAIFVEDDPYGELRFIGEDLPSIRAYLEDDTILLGSFSKIITPGLRLGWVCAKRDIMERIIVAKQASDLHSNYLSQRIVHQYLIENDIDKHILKIRGAYKKRRDLMVSMIAEYFPEEIKYTKPEGGMFLWITLPDGISSLDLFDLAIKENVAFVPGNPFYVDGGGNNTLRLNFSNSDEEKIEEGIKRLANIIKKSLV</sequence>
<dbReference type="Pfam" id="PF00155">
    <property type="entry name" value="Aminotran_1_2"/>
    <property type="match status" value="1"/>
</dbReference>
<dbReference type="PANTHER" id="PTHR42790">
    <property type="entry name" value="AMINOTRANSFERASE"/>
    <property type="match status" value="1"/>
</dbReference>
<evidence type="ECO:0000256" key="5">
    <source>
        <dbReference type="ARBA" id="ARBA00022679"/>
    </source>
</evidence>
<name>A0A7G9Z0W4_9EURY</name>
<dbReference type="GO" id="GO:0008483">
    <property type="term" value="F:transaminase activity"/>
    <property type="evidence" value="ECO:0007669"/>
    <property type="project" value="UniProtKB-KW"/>
</dbReference>
<dbReference type="CDD" id="cd00609">
    <property type="entry name" value="AAT_like"/>
    <property type="match status" value="1"/>
</dbReference>
<proteinExistence type="inferred from homology"/>
<keyword evidence="6" id="KW-0663">Pyridoxal phosphate</keyword>
<keyword evidence="5 8" id="KW-0808">Transferase</keyword>